<protein>
    <submittedName>
        <fullName evidence="3">DUF4958 family protein</fullName>
    </submittedName>
</protein>
<dbReference type="Pfam" id="PF05345">
    <property type="entry name" value="He_PIG"/>
    <property type="match status" value="1"/>
</dbReference>
<dbReference type="SUPFAM" id="SSF49299">
    <property type="entry name" value="PKD domain"/>
    <property type="match status" value="1"/>
</dbReference>
<dbReference type="Gene3D" id="2.60.40.10">
    <property type="entry name" value="Immunoglobulins"/>
    <property type="match status" value="1"/>
</dbReference>
<name>A0AA51RF62_9BACT</name>
<dbReference type="PROSITE" id="PS50093">
    <property type="entry name" value="PKD"/>
    <property type="match status" value="1"/>
</dbReference>
<organism evidence="3 4">
    <name type="scientific">Marivirga salinarum</name>
    <dbReference type="NCBI Taxonomy" id="3059078"/>
    <lineage>
        <taxon>Bacteria</taxon>
        <taxon>Pseudomonadati</taxon>
        <taxon>Bacteroidota</taxon>
        <taxon>Cytophagia</taxon>
        <taxon>Cytophagales</taxon>
        <taxon>Marivirgaceae</taxon>
        <taxon>Marivirga</taxon>
    </lineage>
</organism>
<dbReference type="RefSeq" id="WP_308351270.1">
    <property type="nucleotide sequence ID" value="NZ_CP129971.1"/>
</dbReference>
<evidence type="ECO:0000259" key="2">
    <source>
        <dbReference type="PROSITE" id="PS50268"/>
    </source>
</evidence>
<evidence type="ECO:0000259" key="1">
    <source>
        <dbReference type="PROSITE" id="PS50093"/>
    </source>
</evidence>
<dbReference type="InterPro" id="IPR022409">
    <property type="entry name" value="PKD/Chitinase_dom"/>
</dbReference>
<accession>A0AA51RF62</accession>
<dbReference type="EMBL" id="CP129971">
    <property type="protein sequence ID" value="WMN12900.1"/>
    <property type="molecule type" value="Genomic_DNA"/>
</dbReference>
<dbReference type="KEGG" id="msaa:QYS49_34940"/>
<reference evidence="3 4" key="1">
    <citation type="submission" date="2023-08" db="EMBL/GenBank/DDBJ databases">
        <title>Comparative genomics and taxonomic characterization of three novel marine species of genus Marivirga.</title>
        <authorList>
            <person name="Muhammad N."/>
            <person name="Kim S.-G."/>
        </authorList>
    </citation>
    <scope>NUCLEOTIDE SEQUENCE [LARGE SCALE GENOMIC DNA]</scope>
    <source>
        <strain evidence="3 4">BDSF4-3</strain>
    </source>
</reference>
<sequence>MPSKYIYLILIFLVSLSCTDEPETEALEVRSLSYTNNSTTIKVGEGFASDAPEVDGSGTLTFSIADVSVSNFEGITIEDSTGVITVAEGNTLEGGINYVIAVAVSNDDVTEVFESAFTIEMVALDLPRNLIYSVDSIAVPLATNSSSVAPTLDGLSPFSFTIENEAEVPGFLSINEETGVINVNGETSEVGTYKINLLVANEDGATSFEAAYTVKILAPEAIAGFSFSINQNNAYTIDFTNTSQNAVSYTWDFGDGSTSNEENPSHTYNDDGEYEVVLTATNSDGFDSQYAETICVADLAGMYNVVGSSPDAGVSNLEYTAEIVKIAPGEYYFLPTSAYAVSLGYSGAFAVPTIFTDVCGELEIPAQNLGGDLDGFQQFSNDVAGEGSIDPETGVITFEYIISGLGSQIDVFTPVE</sequence>
<dbReference type="SMART" id="SM00089">
    <property type="entry name" value="PKD"/>
    <property type="match status" value="1"/>
</dbReference>
<dbReference type="GO" id="GO:0005509">
    <property type="term" value="F:calcium ion binding"/>
    <property type="evidence" value="ECO:0007669"/>
    <property type="project" value="InterPro"/>
</dbReference>
<proteinExistence type="predicted"/>
<evidence type="ECO:0000313" key="3">
    <source>
        <dbReference type="EMBL" id="WMN12900.1"/>
    </source>
</evidence>
<dbReference type="InterPro" id="IPR000601">
    <property type="entry name" value="PKD_dom"/>
</dbReference>
<dbReference type="InterPro" id="IPR013783">
    <property type="entry name" value="Ig-like_fold"/>
</dbReference>
<dbReference type="GO" id="GO:0016020">
    <property type="term" value="C:membrane"/>
    <property type="evidence" value="ECO:0007669"/>
    <property type="project" value="InterPro"/>
</dbReference>
<dbReference type="AlphaFoldDB" id="A0AA51RF62"/>
<gene>
    <name evidence="3" type="ORF">QYS49_34940</name>
</gene>
<dbReference type="CDD" id="cd00146">
    <property type="entry name" value="PKD"/>
    <property type="match status" value="1"/>
</dbReference>
<keyword evidence="4" id="KW-1185">Reference proteome</keyword>
<feature type="domain" description="PKD" evidence="1">
    <location>
        <begin position="218"/>
        <end position="296"/>
    </location>
</feature>
<dbReference type="InterPro" id="IPR002126">
    <property type="entry name" value="Cadherin-like_dom"/>
</dbReference>
<dbReference type="PROSITE" id="PS51257">
    <property type="entry name" value="PROKAR_LIPOPROTEIN"/>
    <property type="match status" value="1"/>
</dbReference>
<dbReference type="Proteomes" id="UP001230496">
    <property type="component" value="Chromosome"/>
</dbReference>
<dbReference type="InterPro" id="IPR035986">
    <property type="entry name" value="PKD_dom_sf"/>
</dbReference>
<dbReference type="PROSITE" id="PS50268">
    <property type="entry name" value="CADHERIN_2"/>
    <property type="match status" value="1"/>
</dbReference>
<dbReference type="Pfam" id="PF18911">
    <property type="entry name" value="PKD_4"/>
    <property type="match status" value="1"/>
</dbReference>
<evidence type="ECO:0000313" key="4">
    <source>
        <dbReference type="Proteomes" id="UP001230496"/>
    </source>
</evidence>
<feature type="domain" description="Cadherin" evidence="2">
    <location>
        <begin position="48"/>
        <end position="152"/>
    </location>
</feature>
<dbReference type="Gene3D" id="2.60.40.60">
    <property type="entry name" value="Cadherins"/>
    <property type="match status" value="1"/>
</dbReference>
<dbReference type="GO" id="GO:0007156">
    <property type="term" value="P:homophilic cell adhesion via plasma membrane adhesion molecules"/>
    <property type="evidence" value="ECO:0007669"/>
    <property type="project" value="InterPro"/>
</dbReference>